<dbReference type="InterPro" id="IPR052019">
    <property type="entry name" value="F420H2_bilvrd_red/Heme_oxyg"/>
</dbReference>
<reference evidence="2 3" key="1">
    <citation type="journal article" date="2019" name="Int. J. Syst. Evol. Microbiol.">
        <title>The Global Catalogue of Microorganisms (GCM) 10K type strain sequencing project: providing services to taxonomists for standard genome sequencing and annotation.</title>
        <authorList>
            <consortium name="The Broad Institute Genomics Platform"/>
            <consortium name="The Broad Institute Genome Sequencing Center for Infectious Disease"/>
            <person name="Wu L."/>
            <person name="Ma J."/>
        </authorList>
    </citation>
    <scope>NUCLEOTIDE SEQUENCE [LARGE SCALE GENOMIC DNA]</scope>
    <source>
        <strain evidence="2 3">CGMCC 1.12543</strain>
    </source>
</reference>
<comment type="caution">
    <text evidence="2">The sequence shown here is derived from an EMBL/GenBank/DDBJ whole genome shotgun (WGS) entry which is preliminary data.</text>
</comment>
<name>A0ABD5RJF7_9EURY</name>
<accession>A0ABD5RJF7</accession>
<protein>
    <submittedName>
        <fullName evidence="2">Pyridoxamine 5'-phosphate oxidase family protein</fullName>
    </submittedName>
</protein>
<dbReference type="InterPro" id="IPR024747">
    <property type="entry name" value="Pyridox_Oxase-rel"/>
</dbReference>
<keyword evidence="3" id="KW-1185">Reference proteome</keyword>
<organism evidence="2 3">
    <name type="scientific">Halomarina salina</name>
    <dbReference type="NCBI Taxonomy" id="1872699"/>
    <lineage>
        <taxon>Archaea</taxon>
        <taxon>Methanobacteriati</taxon>
        <taxon>Methanobacteriota</taxon>
        <taxon>Stenosarchaea group</taxon>
        <taxon>Halobacteria</taxon>
        <taxon>Halobacteriales</taxon>
        <taxon>Natronomonadaceae</taxon>
        <taxon>Halomarina</taxon>
    </lineage>
</organism>
<dbReference type="PANTHER" id="PTHR35176:SF6">
    <property type="entry name" value="HEME OXYGENASE HI_0854-RELATED"/>
    <property type="match status" value="1"/>
</dbReference>
<dbReference type="AlphaFoldDB" id="A0ABD5RJF7"/>
<evidence type="ECO:0000313" key="2">
    <source>
        <dbReference type="EMBL" id="MFC5970683.1"/>
    </source>
</evidence>
<dbReference type="GO" id="GO:0016491">
    <property type="term" value="F:oxidoreductase activity"/>
    <property type="evidence" value="ECO:0007669"/>
    <property type="project" value="UniProtKB-KW"/>
</dbReference>
<dbReference type="Proteomes" id="UP001596099">
    <property type="component" value="Unassembled WGS sequence"/>
</dbReference>
<dbReference type="RefSeq" id="WP_247413609.1">
    <property type="nucleotide sequence ID" value="NZ_JALLGW010000001.1"/>
</dbReference>
<dbReference type="Pfam" id="PF12900">
    <property type="entry name" value="Pyridox_ox_2"/>
    <property type="match status" value="1"/>
</dbReference>
<dbReference type="PANTHER" id="PTHR35176">
    <property type="entry name" value="HEME OXYGENASE HI_0854-RELATED"/>
    <property type="match status" value="1"/>
</dbReference>
<dbReference type="Gene3D" id="2.30.110.10">
    <property type="entry name" value="Electron Transport, Fmn-binding Protein, Chain A"/>
    <property type="match status" value="1"/>
</dbReference>
<keyword evidence="1" id="KW-0560">Oxidoreductase</keyword>
<gene>
    <name evidence="2" type="ORF">ACFPYI_04990</name>
</gene>
<dbReference type="EMBL" id="JBHSQH010000001">
    <property type="protein sequence ID" value="MFC5970683.1"/>
    <property type="molecule type" value="Genomic_DNA"/>
</dbReference>
<sequence>MSDAVPPEAERLLTGEPVAAHLATCTDGRPHVAPLWFHYADGVVELVTTGRKLENLRENPHVSLSAQRADGGIPEWTVTLLGTATVVDDEAATREANHRINRRYGVPEDAWEDENTLVRVEVGSASYRTY</sequence>
<evidence type="ECO:0000313" key="3">
    <source>
        <dbReference type="Proteomes" id="UP001596099"/>
    </source>
</evidence>
<dbReference type="SUPFAM" id="SSF50475">
    <property type="entry name" value="FMN-binding split barrel"/>
    <property type="match status" value="1"/>
</dbReference>
<evidence type="ECO:0000256" key="1">
    <source>
        <dbReference type="ARBA" id="ARBA00023002"/>
    </source>
</evidence>
<proteinExistence type="predicted"/>
<dbReference type="InterPro" id="IPR012349">
    <property type="entry name" value="Split_barrel_FMN-bd"/>
</dbReference>